<accession>A0A8S3S506</accession>
<evidence type="ECO:0000313" key="1">
    <source>
        <dbReference type="EMBL" id="CAG2214271.1"/>
    </source>
</evidence>
<organism evidence="1 2">
    <name type="scientific">Mytilus edulis</name>
    <name type="common">Blue mussel</name>
    <dbReference type="NCBI Taxonomy" id="6550"/>
    <lineage>
        <taxon>Eukaryota</taxon>
        <taxon>Metazoa</taxon>
        <taxon>Spiralia</taxon>
        <taxon>Lophotrochozoa</taxon>
        <taxon>Mollusca</taxon>
        <taxon>Bivalvia</taxon>
        <taxon>Autobranchia</taxon>
        <taxon>Pteriomorphia</taxon>
        <taxon>Mytilida</taxon>
        <taxon>Mytiloidea</taxon>
        <taxon>Mytilidae</taxon>
        <taxon>Mytilinae</taxon>
        <taxon>Mytilus</taxon>
    </lineage>
</organism>
<name>A0A8S3S506_MYTED</name>
<dbReference type="OrthoDB" id="6121461at2759"/>
<reference evidence="1" key="1">
    <citation type="submission" date="2021-03" db="EMBL/GenBank/DDBJ databases">
        <authorList>
            <person name="Bekaert M."/>
        </authorList>
    </citation>
    <scope>NUCLEOTIDE SEQUENCE</scope>
</reference>
<protein>
    <submittedName>
        <fullName evidence="1">Uncharacterized protein</fullName>
    </submittedName>
</protein>
<evidence type="ECO:0000313" key="2">
    <source>
        <dbReference type="Proteomes" id="UP000683360"/>
    </source>
</evidence>
<dbReference type="EMBL" id="CAJPWZ010001405">
    <property type="protein sequence ID" value="CAG2214271.1"/>
    <property type="molecule type" value="Genomic_DNA"/>
</dbReference>
<proteinExistence type="predicted"/>
<sequence>MMKTIIFKSCFTATPAVLDDNQKRYLLVGICLHSVLSQALREYVVPILTALYEELILRQKIDSQTYPAHLKQYQPTKAYLYYEAVNNNKAVYDYQYAKYDYKIKSVVDLSKLFLQPHMAHYTGFDDTCDSSAVLGLIINIDKFPAVVQTDAQDVRDKVRNQWAHCDFTKWDAVKYSDSFQLMTNLVKNLSMSSSDEGQTLLEMENGK</sequence>
<dbReference type="AlphaFoldDB" id="A0A8S3S506"/>
<dbReference type="Proteomes" id="UP000683360">
    <property type="component" value="Unassembled WGS sequence"/>
</dbReference>
<comment type="caution">
    <text evidence="1">The sequence shown here is derived from an EMBL/GenBank/DDBJ whole genome shotgun (WGS) entry which is preliminary data.</text>
</comment>
<gene>
    <name evidence="1" type="ORF">MEDL_28140</name>
</gene>
<keyword evidence="2" id="KW-1185">Reference proteome</keyword>